<dbReference type="SMART" id="SM00062">
    <property type="entry name" value="PBPb"/>
    <property type="match status" value="1"/>
</dbReference>
<feature type="region of interest" description="Disordered" evidence="4">
    <location>
        <begin position="327"/>
        <end position="416"/>
    </location>
</feature>
<comment type="similarity">
    <text evidence="3">Belongs to the HisA/HisF family.</text>
</comment>
<evidence type="ECO:0000256" key="4">
    <source>
        <dbReference type="SAM" id="MobiDB-lite"/>
    </source>
</evidence>
<evidence type="ECO:0000256" key="3">
    <source>
        <dbReference type="RuleBase" id="RU003657"/>
    </source>
</evidence>
<dbReference type="InterPro" id="IPR001638">
    <property type="entry name" value="Solute-binding_3/MltF_N"/>
</dbReference>
<dbReference type="AlphaFoldDB" id="A9U700"/>
<evidence type="ECO:0000259" key="6">
    <source>
        <dbReference type="SMART" id="SM00062"/>
    </source>
</evidence>
<dbReference type="PROSITE" id="PS01039">
    <property type="entry name" value="SBP_BACTERIAL_3"/>
    <property type="match status" value="1"/>
</dbReference>
<dbReference type="InterPro" id="IPR011060">
    <property type="entry name" value="RibuloseP-bd_barrel"/>
</dbReference>
<comment type="subcellular location">
    <subcellularLocation>
        <location evidence="1">Cell envelope</location>
    </subcellularLocation>
</comment>
<gene>
    <name evidence="7" type="ORF">PHYPADRAFT_103627</name>
</gene>
<keyword evidence="2 5" id="KW-0732">Signal</keyword>
<evidence type="ECO:0000313" key="7">
    <source>
        <dbReference type="EMBL" id="EDQ48553.1"/>
    </source>
</evidence>
<accession>A9U700</accession>
<dbReference type="EMBL" id="DS546279">
    <property type="protein sequence ID" value="EDQ48553.1"/>
    <property type="molecule type" value="Genomic_DNA"/>
</dbReference>
<protein>
    <submittedName>
        <fullName evidence="7">Predicted protein</fullName>
    </submittedName>
</protein>
<reference evidence="7" key="1">
    <citation type="journal article" date="2008" name="Science">
        <title>The Physcomitrella genome reveals evolutionary insights into the conquest of land by plants.</title>
        <authorList>
            <person name="Rensing S."/>
            <person name="Lang D."/>
            <person name="Zimmer A."/>
            <person name="Terry A."/>
            <person name="Salamov A."/>
            <person name="Shapiro H."/>
            <person name="Nishiyama T."/>
            <person name="Perroud P.-F."/>
            <person name="Lindquist E."/>
            <person name="Kamisugi Y."/>
            <person name="Tanahashi T."/>
            <person name="Sakakibara K."/>
            <person name="Fujita T."/>
            <person name="Oishi K."/>
            <person name="Shin-I T."/>
            <person name="Kuroki Y."/>
            <person name="Toyoda A."/>
            <person name="Suzuki Y."/>
            <person name="Hashimoto A."/>
            <person name="Yamaguchi K."/>
            <person name="Sugano A."/>
            <person name="Kohara Y."/>
            <person name="Fujiyama A."/>
            <person name="Anterola A."/>
            <person name="Aoki S."/>
            <person name="Ashton N."/>
            <person name="Barbazuk W.B."/>
            <person name="Barker E."/>
            <person name="Bennetzen J."/>
            <person name="Bezanilla M."/>
            <person name="Blankenship R."/>
            <person name="Cho S.H."/>
            <person name="Dutcher S."/>
            <person name="Estelle M."/>
            <person name="Fawcett J.A."/>
            <person name="Gundlach H."/>
            <person name="Hanada K."/>
            <person name="Heyl A."/>
            <person name="Hicks K.A."/>
            <person name="Hugh J."/>
            <person name="Lohr M."/>
            <person name="Mayer K."/>
            <person name="Melkozernov A."/>
            <person name="Murata T."/>
            <person name="Nelson D."/>
            <person name="Pils B."/>
            <person name="Prigge M."/>
            <person name="Reiss B."/>
            <person name="Renner T."/>
            <person name="Rombauts S."/>
            <person name="Rushton P."/>
            <person name="Sanderfoot A."/>
            <person name="Schween G."/>
            <person name="Shiu S.-H."/>
            <person name="Stueber K."/>
            <person name="Theodoulou F.L."/>
            <person name="Tu H."/>
            <person name="Van de Peer Y."/>
            <person name="Verrier P.J."/>
            <person name="Waters E."/>
            <person name="Wood A."/>
            <person name="Yang L."/>
            <person name="Cove D."/>
            <person name="Cuming A."/>
            <person name="Hasebe M."/>
            <person name="Lucas S."/>
            <person name="Mishler D.B."/>
            <person name="Reski R."/>
            <person name="Grigoriev I."/>
            <person name="Quatrano R.S."/>
            <person name="Boore J.L."/>
        </authorList>
    </citation>
    <scope>NUCLEOTIDE SEQUENCE [LARGE SCALE GENOMIC DNA]</scope>
</reference>
<sequence>MKRILLLLGVLGLAVAFAQVRTLDQIKRSGEIRIGTEGAFPPFNYFDEKNQLTGFEVDLGNAIAQKLGLKPVWITQAFDSLLIQLNQGRFDFVIASHGITEERAKAVDFTNPHYCTGGVIVSKKGGPKTAKDLQGKVVGVQIGTTYMEAAQKIPGIKQVRTYQKDPDALQDLLSGRLDAWITDRFVAKEAIKERKLENTLQLGELVGPERLAVALDARGLEVVVSGWQEAASLSALDLLGRWEAMGVRTVIYTDVRRDGTLKGLDLEVVARVREAWPQELIAGGGIAGPEDLLGLKRLGVEGALLGKALYEGRVRLSDYKEGAHQGAYGEAGNQKGASPIGNQGKGYPRDRQKPHGHPDVQGSLQGEVKGKAQGHQPQGSREPEGQGEPPGEEKEVEQEHHEPSQPAGGEDHTGKDHIVVGLGQVGEVAGGSLAEGATQDQGFLGLENLVGGLGGAGFTLKVIHKARKALGHIAEAGEVDPGKGGQDHGPCQAHHDEPPPGYPRKDKEEASQGCQEEGSGEVGFHQHQPCGEAHQGCGAHDG</sequence>
<organism>
    <name type="scientific">Physcomitrium patens</name>
    <name type="common">Spreading-leaved earth moss</name>
    <name type="synonym">Physcomitrella patens</name>
    <dbReference type="NCBI Taxonomy" id="3218"/>
    <lineage>
        <taxon>Eukaryota</taxon>
        <taxon>Viridiplantae</taxon>
        <taxon>Streptophyta</taxon>
        <taxon>Embryophyta</taxon>
        <taxon>Bryophyta</taxon>
        <taxon>Bryophytina</taxon>
        <taxon>Bryopsida</taxon>
        <taxon>Funariidae</taxon>
        <taxon>Funariales</taxon>
        <taxon>Funariaceae</taxon>
        <taxon>Physcomitrium</taxon>
    </lineage>
</organism>
<dbReference type="InterPro" id="IPR018313">
    <property type="entry name" value="SBP_3_CS"/>
</dbReference>
<feature type="compositionally biased region" description="Basic and acidic residues" evidence="4">
    <location>
        <begin position="347"/>
        <end position="358"/>
    </location>
</feature>
<feature type="non-terminal residue" evidence="7">
    <location>
        <position position="542"/>
    </location>
</feature>
<dbReference type="Gene3D" id="3.40.50.12600">
    <property type="match status" value="1"/>
</dbReference>
<feature type="domain" description="Solute-binding protein family 3/N-terminal" evidence="6">
    <location>
        <begin position="31"/>
        <end position="246"/>
    </location>
</feature>
<dbReference type="GO" id="GO:0000105">
    <property type="term" value="P:L-histidine biosynthetic process"/>
    <property type="evidence" value="ECO:0007669"/>
    <property type="project" value="UniProtKB-KW"/>
</dbReference>
<feature type="compositionally biased region" description="Basic and acidic residues" evidence="4">
    <location>
        <begin position="391"/>
        <end position="416"/>
    </location>
</feature>
<proteinExistence type="inferred from homology"/>
<keyword evidence="3" id="KW-0028">Amino-acid biosynthesis</keyword>
<dbReference type="Pfam" id="PF00497">
    <property type="entry name" value="SBP_bac_3"/>
    <property type="match status" value="1"/>
</dbReference>
<feature type="region of interest" description="Disordered" evidence="4">
    <location>
        <begin position="477"/>
        <end position="542"/>
    </location>
</feature>
<name>A9U700_PHYPA</name>
<dbReference type="Pfam" id="PF00977">
    <property type="entry name" value="His_biosynth"/>
    <property type="match status" value="1"/>
</dbReference>
<dbReference type="CDD" id="cd13530">
    <property type="entry name" value="PBP2_peptides_like"/>
    <property type="match status" value="1"/>
</dbReference>
<dbReference type="PANTHER" id="PTHR35936:SF19">
    <property type="entry name" value="AMINO-ACID-BINDING PROTEIN YXEM-RELATED"/>
    <property type="match status" value="1"/>
</dbReference>
<evidence type="ECO:0000256" key="2">
    <source>
        <dbReference type="ARBA" id="ARBA00022729"/>
    </source>
</evidence>
<dbReference type="HOGENOM" id="CLU_864917_0_0_1"/>
<feature type="signal peptide" evidence="5">
    <location>
        <begin position="1"/>
        <end position="18"/>
    </location>
</feature>
<feature type="compositionally biased region" description="Basic and acidic residues" evidence="4">
    <location>
        <begin position="493"/>
        <end position="510"/>
    </location>
</feature>
<keyword evidence="3" id="KW-0368">Histidine biosynthesis</keyword>
<dbReference type="SUPFAM" id="SSF53850">
    <property type="entry name" value="Periplasmic binding protein-like II"/>
    <property type="match status" value="1"/>
</dbReference>
<evidence type="ECO:0000256" key="1">
    <source>
        <dbReference type="ARBA" id="ARBA00004196"/>
    </source>
</evidence>
<dbReference type="eggNOG" id="ENOG502R8JI">
    <property type="taxonomic scope" value="Eukaryota"/>
</dbReference>
<dbReference type="PANTHER" id="PTHR35936">
    <property type="entry name" value="MEMBRANE-BOUND LYTIC MUREIN TRANSGLYCOSYLASE F"/>
    <property type="match status" value="1"/>
</dbReference>
<dbReference type="Gene3D" id="3.40.190.10">
    <property type="entry name" value="Periplasmic binding protein-like II"/>
    <property type="match status" value="2"/>
</dbReference>
<dbReference type="InterPro" id="IPR006062">
    <property type="entry name" value="His_biosynth"/>
</dbReference>
<dbReference type="SUPFAM" id="SSF51366">
    <property type="entry name" value="Ribulose-phoshate binding barrel"/>
    <property type="match status" value="1"/>
</dbReference>
<evidence type="ECO:0000256" key="5">
    <source>
        <dbReference type="SAM" id="SignalP"/>
    </source>
</evidence>
<feature type="chain" id="PRO_5002742045" evidence="5">
    <location>
        <begin position="19"/>
        <end position="542"/>
    </location>
</feature>